<dbReference type="AlphaFoldDB" id="A0AAD7RS35"/>
<accession>A0AAD7RS35</accession>
<evidence type="ECO:0000313" key="2">
    <source>
        <dbReference type="Proteomes" id="UP001221898"/>
    </source>
</evidence>
<organism evidence="1 2">
    <name type="scientific">Aldrovandia affinis</name>
    <dbReference type="NCBI Taxonomy" id="143900"/>
    <lineage>
        <taxon>Eukaryota</taxon>
        <taxon>Metazoa</taxon>
        <taxon>Chordata</taxon>
        <taxon>Craniata</taxon>
        <taxon>Vertebrata</taxon>
        <taxon>Euteleostomi</taxon>
        <taxon>Actinopterygii</taxon>
        <taxon>Neopterygii</taxon>
        <taxon>Teleostei</taxon>
        <taxon>Notacanthiformes</taxon>
        <taxon>Halosauridae</taxon>
        <taxon>Aldrovandia</taxon>
    </lineage>
</organism>
<reference evidence="1" key="1">
    <citation type="journal article" date="2023" name="Science">
        <title>Genome structures resolve the early diversification of teleost fishes.</title>
        <authorList>
            <person name="Parey E."/>
            <person name="Louis A."/>
            <person name="Montfort J."/>
            <person name="Bouchez O."/>
            <person name="Roques C."/>
            <person name="Iampietro C."/>
            <person name="Lluch J."/>
            <person name="Castinel A."/>
            <person name="Donnadieu C."/>
            <person name="Desvignes T."/>
            <person name="Floi Bucao C."/>
            <person name="Jouanno E."/>
            <person name="Wen M."/>
            <person name="Mejri S."/>
            <person name="Dirks R."/>
            <person name="Jansen H."/>
            <person name="Henkel C."/>
            <person name="Chen W.J."/>
            <person name="Zahm M."/>
            <person name="Cabau C."/>
            <person name="Klopp C."/>
            <person name="Thompson A.W."/>
            <person name="Robinson-Rechavi M."/>
            <person name="Braasch I."/>
            <person name="Lecointre G."/>
            <person name="Bobe J."/>
            <person name="Postlethwait J.H."/>
            <person name="Berthelot C."/>
            <person name="Roest Crollius H."/>
            <person name="Guiguen Y."/>
        </authorList>
    </citation>
    <scope>NUCLEOTIDE SEQUENCE</scope>
    <source>
        <strain evidence="1">NC1722</strain>
    </source>
</reference>
<proteinExistence type="predicted"/>
<sequence>MGWWTESCELGVAPPEHFPEHVFSRACSRMYSSTALFSAALFPSTWSTSRSGYVLMNDVLGIILFIKDRTQDRN</sequence>
<gene>
    <name evidence="1" type="ORF">AAFF_G00121620</name>
</gene>
<evidence type="ECO:0000313" key="1">
    <source>
        <dbReference type="EMBL" id="KAJ8389297.1"/>
    </source>
</evidence>
<name>A0AAD7RS35_9TELE</name>
<comment type="caution">
    <text evidence="1">The sequence shown here is derived from an EMBL/GenBank/DDBJ whole genome shotgun (WGS) entry which is preliminary data.</text>
</comment>
<protein>
    <submittedName>
        <fullName evidence="1">Uncharacterized protein</fullName>
    </submittedName>
</protein>
<dbReference type="EMBL" id="JAINUG010000184">
    <property type="protein sequence ID" value="KAJ8389297.1"/>
    <property type="molecule type" value="Genomic_DNA"/>
</dbReference>
<keyword evidence="2" id="KW-1185">Reference proteome</keyword>
<dbReference type="Proteomes" id="UP001221898">
    <property type="component" value="Unassembled WGS sequence"/>
</dbReference>